<evidence type="ECO:0000256" key="7">
    <source>
        <dbReference type="SAM" id="SignalP"/>
    </source>
</evidence>
<keyword evidence="2 6" id="KW-0349">Heme</keyword>
<keyword evidence="10" id="KW-1185">Reference proteome</keyword>
<evidence type="ECO:0000256" key="3">
    <source>
        <dbReference type="ARBA" id="ARBA00022723"/>
    </source>
</evidence>
<evidence type="ECO:0000256" key="5">
    <source>
        <dbReference type="ARBA" id="ARBA00023004"/>
    </source>
</evidence>
<dbReference type="GO" id="GO:0046872">
    <property type="term" value="F:metal ion binding"/>
    <property type="evidence" value="ECO:0007669"/>
    <property type="project" value="UniProtKB-KW"/>
</dbReference>
<evidence type="ECO:0000256" key="4">
    <source>
        <dbReference type="ARBA" id="ARBA00022982"/>
    </source>
</evidence>
<dbReference type="InterPro" id="IPR009056">
    <property type="entry name" value="Cyt_c-like_dom"/>
</dbReference>
<keyword evidence="3 6" id="KW-0479">Metal-binding</keyword>
<reference evidence="9 10" key="1">
    <citation type="journal article" date="2013" name="Genome Announc.">
        <title>Draft Genome Sequence of Aeromonas molluscorum Strain 848TT, Isolated from Bivalve Molluscs.</title>
        <authorList>
            <person name="Spataro N."/>
            <person name="Farfan M."/>
            <person name="Albarral V."/>
            <person name="Sanglas A."/>
            <person name="Loren J.G."/>
            <person name="Fuste M.C."/>
            <person name="Bosch E."/>
        </authorList>
    </citation>
    <scope>NUCLEOTIDE SEQUENCE [LARGE SCALE GENOMIC DNA]</scope>
    <source>
        <strain evidence="9 10">848</strain>
    </source>
</reference>
<evidence type="ECO:0000313" key="9">
    <source>
        <dbReference type="EMBL" id="EOD57084.1"/>
    </source>
</evidence>
<gene>
    <name evidence="9" type="ORF">G113_00375</name>
</gene>
<evidence type="ECO:0000313" key="10">
    <source>
        <dbReference type="Proteomes" id="UP000013526"/>
    </source>
</evidence>
<dbReference type="PANTHER" id="PTHR33751">
    <property type="entry name" value="CBB3-TYPE CYTOCHROME C OXIDASE SUBUNIT FIXP"/>
    <property type="match status" value="1"/>
</dbReference>
<dbReference type="Gene3D" id="1.10.760.10">
    <property type="entry name" value="Cytochrome c-like domain"/>
    <property type="match status" value="2"/>
</dbReference>
<dbReference type="SUPFAM" id="SSF46626">
    <property type="entry name" value="Cytochrome c"/>
    <property type="match status" value="2"/>
</dbReference>
<keyword evidence="1" id="KW-0813">Transport</keyword>
<dbReference type="InterPro" id="IPR036909">
    <property type="entry name" value="Cyt_c-like_dom_sf"/>
</dbReference>
<name>R1HF96_9GAMM</name>
<feature type="chain" id="PRO_5004352191" evidence="7">
    <location>
        <begin position="18"/>
        <end position="226"/>
    </location>
</feature>
<keyword evidence="5 6" id="KW-0408">Iron</keyword>
<dbReference type="OrthoDB" id="9779283at2"/>
<evidence type="ECO:0000259" key="8">
    <source>
        <dbReference type="PROSITE" id="PS51007"/>
    </source>
</evidence>
<evidence type="ECO:0000256" key="2">
    <source>
        <dbReference type="ARBA" id="ARBA00022617"/>
    </source>
</evidence>
<dbReference type="GO" id="GO:0009055">
    <property type="term" value="F:electron transfer activity"/>
    <property type="evidence" value="ECO:0007669"/>
    <property type="project" value="InterPro"/>
</dbReference>
<evidence type="ECO:0000256" key="6">
    <source>
        <dbReference type="PROSITE-ProRule" id="PRU00433"/>
    </source>
</evidence>
<organism evidence="9 10">
    <name type="scientific">Aeromonas molluscorum 848</name>
    <dbReference type="NCBI Taxonomy" id="1268236"/>
    <lineage>
        <taxon>Bacteria</taxon>
        <taxon>Pseudomonadati</taxon>
        <taxon>Pseudomonadota</taxon>
        <taxon>Gammaproteobacteria</taxon>
        <taxon>Aeromonadales</taxon>
        <taxon>Aeromonadaceae</taxon>
        <taxon>Aeromonas</taxon>
    </lineage>
</organism>
<dbReference type="PROSITE" id="PS51007">
    <property type="entry name" value="CYTC"/>
    <property type="match status" value="2"/>
</dbReference>
<dbReference type="RefSeq" id="WP_005890754.1">
    <property type="nucleotide sequence ID" value="NZ_AQGQ01000001.1"/>
</dbReference>
<comment type="caution">
    <text evidence="9">The sequence shown here is derived from an EMBL/GenBank/DDBJ whole genome shotgun (WGS) entry which is preliminary data.</text>
</comment>
<proteinExistence type="predicted"/>
<accession>R1HF96</accession>
<feature type="domain" description="Cytochrome c" evidence="8">
    <location>
        <begin position="12"/>
        <end position="94"/>
    </location>
</feature>
<dbReference type="AlphaFoldDB" id="R1HF96"/>
<sequence length="226" mass="24718">MLLCSSLLPLAALAALAEQATQDVPRICATCHGLNGVPKEPNIPNLWGQSEAYLTEQLQAFRSGKRVSDFMNPIIYQLSDEQIKRAASHFANQSAAKETPDFKRGQALYGARCADCHGADGEGKKVAERYVFPPLWGRDSYNWGAGMHGVDKAAAFIKSNMPLSRGGSLSDQQAWNVSLYINSQARPQDPRFKGDLEQTTKAFHGKYSQYGLPSPIDGHLLGSKAY</sequence>
<feature type="signal peptide" evidence="7">
    <location>
        <begin position="1"/>
        <end position="17"/>
    </location>
</feature>
<dbReference type="EMBL" id="AQGQ01000001">
    <property type="protein sequence ID" value="EOD57084.1"/>
    <property type="molecule type" value="Genomic_DNA"/>
</dbReference>
<dbReference type="InterPro" id="IPR050597">
    <property type="entry name" value="Cytochrome_c_Oxidase_Subunit"/>
</dbReference>
<keyword evidence="7" id="KW-0732">Signal</keyword>
<feature type="domain" description="Cytochrome c" evidence="8">
    <location>
        <begin position="100"/>
        <end position="185"/>
    </location>
</feature>
<dbReference type="PANTHER" id="PTHR33751:SF9">
    <property type="entry name" value="CYTOCHROME C4"/>
    <property type="match status" value="1"/>
</dbReference>
<protein>
    <submittedName>
        <fullName evidence="9">Cytochrome c class I</fullName>
    </submittedName>
</protein>
<dbReference type="GO" id="GO:0020037">
    <property type="term" value="F:heme binding"/>
    <property type="evidence" value="ECO:0007669"/>
    <property type="project" value="InterPro"/>
</dbReference>
<dbReference type="PATRIC" id="fig|1268236.3.peg.78"/>
<evidence type="ECO:0000256" key="1">
    <source>
        <dbReference type="ARBA" id="ARBA00022448"/>
    </source>
</evidence>
<keyword evidence="4" id="KW-0249">Electron transport</keyword>
<dbReference type="Pfam" id="PF13442">
    <property type="entry name" value="Cytochrome_CBB3"/>
    <property type="match status" value="1"/>
</dbReference>
<dbReference type="Proteomes" id="UP000013526">
    <property type="component" value="Unassembled WGS sequence"/>
</dbReference>